<dbReference type="InterPro" id="IPR001789">
    <property type="entry name" value="Sig_transdc_resp-reg_receiver"/>
</dbReference>
<name>A0ABW3QUI5_9PSEU</name>
<evidence type="ECO:0000256" key="4">
    <source>
        <dbReference type="ARBA" id="ARBA00022553"/>
    </source>
</evidence>
<comment type="caution">
    <text evidence="13">The sequence shown here is derived from an EMBL/GenBank/DDBJ whole genome shotgun (WGS) entry which is preliminary data.</text>
</comment>
<dbReference type="CDD" id="cd00130">
    <property type="entry name" value="PAS"/>
    <property type="match status" value="1"/>
</dbReference>
<dbReference type="InterPro" id="IPR000700">
    <property type="entry name" value="PAS-assoc_C"/>
</dbReference>
<dbReference type="Gene3D" id="1.10.287.130">
    <property type="match status" value="1"/>
</dbReference>
<dbReference type="SMART" id="SM00448">
    <property type="entry name" value="REC"/>
    <property type="match status" value="1"/>
</dbReference>
<dbReference type="SMART" id="SM00091">
    <property type="entry name" value="PAS"/>
    <property type="match status" value="1"/>
</dbReference>
<evidence type="ECO:0000259" key="9">
    <source>
        <dbReference type="PROSITE" id="PS50109"/>
    </source>
</evidence>
<dbReference type="Gene3D" id="3.30.565.10">
    <property type="entry name" value="Histidine kinase-like ATPase, C-terminal domain"/>
    <property type="match status" value="2"/>
</dbReference>
<dbReference type="Pfam" id="PF08448">
    <property type="entry name" value="PAS_4"/>
    <property type="match status" value="2"/>
</dbReference>
<feature type="domain" description="PAC" evidence="12">
    <location>
        <begin position="828"/>
        <end position="880"/>
    </location>
</feature>
<dbReference type="Gene3D" id="3.30.450.40">
    <property type="match status" value="1"/>
</dbReference>
<dbReference type="SUPFAM" id="SSF55785">
    <property type="entry name" value="PYP-like sensor domain (PAS domain)"/>
    <property type="match status" value="2"/>
</dbReference>
<dbReference type="Pfam" id="PF13185">
    <property type="entry name" value="GAF_2"/>
    <property type="match status" value="1"/>
</dbReference>
<dbReference type="InterPro" id="IPR029016">
    <property type="entry name" value="GAF-like_dom_sf"/>
</dbReference>
<keyword evidence="5" id="KW-0808">Transferase</keyword>
<organism evidence="13 14">
    <name type="scientific">Saccharothrix hoggarensis</name>
    <dbReference type="NCBI Taxonomy" id="913853"/>
    <lineage>
        <taxon>Bacteria</taxon>
        <taxon>Bacillati</taxon>
        <taxon>Actinomycetota</taxon>
        <taxon>Actinomycetes</taxon>
        <taxon>Pseudonocardiales</taxon>
        <taxon>Pseudonocardiaceae</taxon>
        <taxon>Saccharothrix</taxon>
    </lineage>
</organism>
<dbReference type="InterPro" id="IPR001932">
    <property type="entry name" value="PPM-type_phosphatase-like_dom"/>
</dbReference>
<dbReference type="InterPro" id="IPR036097">
    <property type="entry name" value="HisK_dim/P_sf"/>
</dbReference>
<dbReference type="RefSeq" id="WP_380723907.1">
    <property type="nucleotide sequence ID" value="NZ_JBHTLK010000066.1"/>
</dbReference>
<keyword evidence="7" id="KW-0902">Two-component regulatory system</keyword>
<feature type="domain" description="PAS" evidence="11">
    <location>
        <begin position="751"/>
        <end position="791"/>
    </location>
</feature>
<keyword evidence="4 8" id="KW-0597">Phosphoprotein</keyword>
<evidence type="ECO:0000256" key="5">
    <source>
        <dbReference type="ARBA" id="ARBA00022679"/>
    </source>
</evidence>
<dbReference type="CDD" id="cd16922">
    <property type="entry name" value="HATPase_EvgS-ArcB-TorS-like"/>
    <property type="match status" value="1"/>
</dbReference>
<dbReference type="PROSITE" id="PS50109">
    <property type="entry name" value="HIS_KIN"/>
    <property type="match status" value="1"/>
</dbReference>
<evidence type="ECO:0000313" key="14">
    <source>
        <dbReference type="Proteomes" id="UP001597168"/>
    </source>
</evidence>
<dbReference type="InterPro" id="IPR005467">
    <property type="entry name" value="His_kinase_dom"/>
</dbReference>
<evidence type="ECO:0000256" key="6">
    <source>
        <dbReference type="ARBA" id="ARBA00022777"/>
    </source>
</evidence>
<dbReference type="Gene3D" id="3.60.40.10">
    <property type="entry name" value="PPM-type phosphatase domain"/>
    <property type="match status" value="1"/>
</dbReference>
<dbReference type="InterPro" id="IPR036890">
    <property type="entry name" value="HATPase_C_sf"/>
</dbReference>
<dbReference type="SUPFAM" id="SSF55781">
    <property type="entry name" value="GAF domain-like"/>
    <property type="match status" value="2"/>
</dbReference>
<evidence type="ECO:0000259" key="11">
    <source>
        <dbReference type="PROSITE" id="PS50112"/>
    </source>
</evidence>
<evidence type="ECO:0000259" key="10">
    <source>
        <dbReference type="PROSITE" id="PS50110"/>
    </source>
</evidence>
<dbReference type="InterPro" id="IPR013656">
    <property type="entry name" value="PAS_4"/>
</dbReference>
<feature type="domain" description="Response regulatory" evidence="10">
    <location>
        <begin position="627"/>
        <end position="742"/>
    </location>
</feature>
<dbReference type="InterPro" id="IPR003018">
    <property type="entry name" value="GAF"/>
</dbReference>
<keyword evidence="14" id="KW-1185">Reference proteome</keyword>
<dbReference type="PROSITE" id="PS50112">
    <property type="entry name" value="PAS"/>
    <property type="match status" value="1"/>
</dbReference>
<dbReference type="SMART" id="SM00388">
    <property type="entry name" value="HisKA"/>
    <property type="match status" value="1"/>
</dbReference>
<dbReference type="SUPFAM" id="SSF52172">
    <property type="entry name" value="CheY-like"/>
    <property type="match status" value="1"/>
</dbReference>
<proteinExistence type="predicted"/>
<accession>A0ABW3QUI5</accession>
<evidence type="ECO:0000256" key="3">
    <source>
        <dbReference type="ARBA" id="ARBA00012438"/>
    </source>
</evidence>
<dbReference type="SUPFAM" id="SSF47384">
    <property type="entry name" value="Homodimeric domain of signal transducing histidine kinase"/>
    <property type="match status" value="1"/>
</dbReference>
<comment type="catalytic activity">
    <reaction evidence="1">
        <text>ATP + protein L-histidine = ADP + protein N-phospho-L-histidine.</text>
        <dbReference type="EC" id="2.7.13.3"/>
    </reaction>
</comment>
<dbReference type="SMART" id="SM00331">
    <property type="entry name" value="PP2C_SIG"/>
    <property type="match status" value="1"/>
</dbReference>
<feature type="domain" description="Histidine kinase" evidence="9">
    <location>
        <begin position="357"/>
        <end position="574"/>
    </location>
</feature>
<evidence type="ECO:0000256" key="2">
    <source>
        <dbReference type="ARBA" id="ARBA00004236"/>
    </source>
</evidence>
<dbReference type="CDD" id="cd16936">
    <property type="entry name" value="HATPase_RsbW-like"/>
    <property type="match status" value="1"/>
</dbReference>
<dbReference type="InterPro" id="IPR000014">
    <property type="entry name" value="PAS"/>
</dbReference>
<dbReference type="Proteomes" id="UP001597168">
    <property type="component" value="Unassembled WGS sequence"/>
</dbReference>
<comment type="subcellular location">
    <subcellularLocation>
        <location evidence="2">Cell membrane</location>
    </subcellularLocation>
</comment>
<dbReference type="InterPro" id="IPR036457">
    <property type="entry name" value="PPM-type-like_dom_sf"/>
</dbReference>
<dbReference type="InterPro" id="IPR011006">
    <property type="entry name" value="CheY-like_superfamily"/>
</dbReference>
<dbReference type="Pfam" id="PF13581">
    <property type="entry name" value="HATPase_c_2"/>
    <property type="match status" value="1"/>
</dbReference>
<dbReference type="Pfam" id="PF02518">
    <property type="entry name" value="HATPase_c"/>
    <property type="match status" value="1"/>
</dbReference>
<dbReference type="SMART" id="SM00065">
    <property type="entry name" value="GAF"/>
    <property type="match status" value="2"/>
</dbReference>
<dbReference type="SUPFAM" id="SSF81606">
    <property type="entry name" value="PP2C-like"/>
    <property type="match status" value="1"/>
</dbReference>
<feature type="modified residue" description="4-aspartylphosphate" evidence="8">
    <location>
        <position position="675"/>
    </location>
</feature>
<evidence type="ECO:0000313" key="13">
    <source>
        <dbReference type="EMBL" id="MFD1148482.1"/>
    </source>
</evidence>
<gene>
    <name evidence="13" type="ORF">ACFQ3T_15225</name>
</gene>
<dbReference type="InterPro" id="IPR003661">
    <property type="entry name" value="HisK_dim/P_dom"/>
</dbReference>
<dbReference type="InterPro" id="IPR004358">
    <property type="entry name" value="Sig_transdc_His_kin-like_C"/>
</dbReference>
<dbReference type="Pfam" id="PF00512">
    <property type="entry name" value="HisKA"/>
    <property type="match status" value="1"/>
</dbReference>
<dbReference type="PRINTS" id="PR00344">
    <property type="entry name" value="BCTRLSENSOR"/>
</dbReference>
<dbReference type="PANTHER" id="PTHR43547:SF2">
    <property type="entry name" value="HYBRID SIGNAL TRANSDUCTION HISTIDINE KINASE C"/>
    <property type="match status" value="1"/>
</dbReference>
<dbReference type="Pfam" id="PF00072">
    <property type="entry name" value="Response_reg"/>
    <property type="match status" value="1"/>
</dbReference>
<dbReference type="CDD" id="cd00082">
    <property type="entry name" value="HisKA"/>
    <property type="match status" value="1"/>
</dbReference>
<protein>
    <recommendedName>
        <fullName evidence="3">histidine kinase</fullName>
        <ecNumber evidence="3">2.7.13.3</ecNumber>
    </recommendedName>
</protein>
<dbReference type="PANTHER" id="PTHR43547">
    <property type="entry name" value="TWO-COMPONENT HISTIDINE KINASE"/>
    <property type="match status" value="1"/>
</dbReference>
<reference evidence="14" key="1">
    <citation type="journal article" date="2019" name="Int. J. Syst. Evol. Microbiol.">
        <title>The Global Catalogue of Microorganisms (GCM) 10K type strain sequencing project: providing services to taxonomists for standard genome sequencing and annotation.</title>
        <authorList>
            <consortium name="The Broad Institute Genomics Platform"/>
            <consortium name="The Broad Institute Genome Sequencing Center for Infectious Disease"/>
            <person name="Wu L."/>
            <person name="Ma J."/>
        </authorList>
    </citation>
    <scope>NUCLEOTIDE SEQUENCE [LARGE SCALE GENOMIC DNA]</scope>
    <source>
        <strain evidence="14">CCUG 60214</strain>
    </source>
</reference>
<dbReference type="InterPro" id="IPR035965">
    <property type="entry name" value="PAS-like_dom_sf"/>
</dbReference>
<dbReference type="SUPFAM" id="SSF55874">
    <property type="entry name" value="ATPase domain of HSP90 chaperone/DNA topoisomerase II/histidine kinase"/>
    <property type="match status" value="2"/>
</dbReference>
<evidence type="ECO:0000256" key="7">
    <source>
        <dbReference type="ARBA" id="ARBA00023012"/>
    </source>
</evidence>
<dbReference type="InterPro" id="IPR003594">
    <property type="entry name" value="HATPase_dom"/>
</dbReference>
<sequence length="1394" mass="150419">MHDLPADLSFLESGGEMARRVVALDWSSTQVGPIEGWPAGLRTAVGICLSSRHPMVIWWGPDLVLLYNDAWVPILGPAKHPALGRPGESVWPEMWHIIGKQLRGVLETGEATWSDDQLLPAHRFGYLEEAYFTYSYSAIRDESGRVAGVFTAVTETTSRVLGERRLGTLRELGEVSASQSRSVDEACRAIIDVLARNRADLPFASIHLCDTGDGIARLVASQGLVEGHDDHPRLVTREQDPWSVWDVVDSGAVRVTRGVAERCAGLLTPGWSTMSDTLPDAVVALPIAASGSDDTAGVLLAGVSPHRALDEDYLSFLSLVAGHVSTAVADARAYDHERRRAQALAELDRAKTEFFSNVSHEFRTPLTLIAGPAEDGLADDANPLAPVQRERLETIRRNAARLRRLVNDLLDFSRIEAGRARPESVETELGGFTSGIVASFAPAVRRAGLELRTDFANVEGVFVDRDMWEKIVLNLLSNALKFTLRGQIDVALRTRRDGVELRIADTGVGIAAHEIPQLFQRFHRVRSAEGRSHEGSGIGLALVHQLVTLHGGMVSVQSEPGVGTAFTVWIPRRGVPNTAAPITDAPSTRPNQATAYLEEALRWEATDPGAPGAPPSHPLPGSTPGARVLVVDDNADLRQMLVRLLSPYWQVLVAADGRQALELARAERPDLVLSDVMMPRLDGFGLLEALRSDPATATIPVILLSARAGEEAEIQGLDAGADDYLVKPFSSLELLARVRSNLELARSRNHESAWRSALVAAIQDGVFITDPSGAVIEVNAAFEALTGYDQHGTPYTAAHPWWPDAEADGEHRDNVEAAIASALVDGRSRIEAPFRHRDGHRVWISLSLDALDDPRTGDRMLVGTARDITPQLRSIDRAGPLARLTARLAQSSDVHDVLVAGLAELRKVWSAKQVVEASWDAGGRTDVLADPPVPSWESLPEDMRSALDHIRRDHGLHVEPDDSLGAGTQAGAAVPTQPSVGMGAPIGDRTAVWVHFDPPRLLSADDRALFGVLCDYLGLALQRARLFDDQHEVATVLQRAILSPVQLPDGLAARYLPAERPLEVGGDWYDVVDLGQGVLGLVVGDCVGRGLHAATVMGQLRSAAQALLLQAKSPGEVLGVLDEFALRIPGARCTTVFCALIDIHRHTVRYSSAGHPPALLVDAAGGAELLEQAGSVPLATIPVATRPEATATLAPGSTLLLYTDGLVERRGRGLEVGLDLFAASAVANRDLAPDALADEIIDRLLSGESGADDVALLVYRHPPRAADEFRVFLPADPARLAPLRRDLRLWLVDVGLDEEAVDDVLLVVCEACTNSIEHAYGSDPTRVVVLDIRHDPDGLLVVVRDTGSWKPPTDAPTTRGRGVAMMRAMMDSVDIDHRPDGTTVTMRKRLGDDR</sequence>
<evidence type="ECO:0000256" key="8">
    <source>
        <dbReference type="PROSITE-ProRule" id="PRU00169"/>
    </source>
</evidence>
<evidence type="ECO:0000259" key="12">
    <source>
        <dbReference type="PROSITE" id="PS50113"/>
    </source>
</evidence>
<dbReference type="Pfam" id="PF07228">
    <property type="entry name" value="SpoIIE"/>
    <property type="match status" value="1"/>
</dbReference>
<evidence type="ECO:0000256" key="1">
    <source>
        <dbReference type="ARBA" id="ARBA00000085"/>
    </source>
</evidence>
<dbReference type="SMART" id="SM00387">
    <property type="entry name" value="HATPase_c"/>
    <property type="match status" value="2"/>
</dbReference>
<dbReference type="PROSITE" id="PS50113">
    <property type="entry name" value="PAC"/>
    <property type="match status" value="1"/>
</dbReference>
<dbReference type="Gene3D" id="3.40.50.2300">
    <property type="match status" value="1"/>
</dbReference>
<dbReference type="EC" id="2.7.13.3" evidence="3"/>
<dbReference type="NCBIfam" id="TIGR00229">
    <property type="entry name" value="sensory_box"/>
    <property type="match status" value="1"/>
</dbReference>
<keyword evidence="6" id="KW-0418">Kinase</keyword>
<dbReference type="EMBL" id="JBHTLK010000066">
    <property type="protein sequence ID" value="MFD1148482.1"/>
    <property type="molecule type" value="Genomic_DNA"/>
</dbReference>
<dbReference type="Gene3D" id="3.30.450.20">
    <property type="entry name" value="PAS domain"/>
    <property type="match status" value="2"/>
</dbReference>
<dbReference type="PROSITE" id="PS50110">
    <property type="entry name" value="RESPONSE_REGULATORY"/>
    <property type="match status" value="1"/>
</dbReference>